<dbReference type="InterPro" id="IPR029423">
    <property type="entry name" value="LRRC37AB_C"/>
</dbReference>
<dbReference type="InterPro" id="IPR015753">
    <property type="entry name" value="LRRC37"/>
</dbReference>
<evidence type="ECO:0000256" key="2">
    <source>
        <dbReference type="SAM" id="Phobius"/>
    </source>
</evidence>
<sequence>MKVLQARRENTSTELTIEPERAYSDKDDLSSSGFMDEQLDFNDESDVISALNYILPYFSEGNLEDVVSTLLPFIKLLFSNVQNTDSSLESYKNDSRSLALNPVPKASKMAYKNKLNKLYFLENLLDAEIDEVRKKEKTAMLMQQSGHLSPKFKRRIFGKRWAPARAEENGLAEIEKAEKRLHSLNRVLKGTGSAQKRPVREVSDKRLGNKQSVQTPVESITKDGQLGSPPTAELQQLSLVQKPRKLAGNSFHSEPFPPKEHGESVSSSPEQSLVDKTPSTKSLPEFIDRRKDLSYTIFILESANANVKRTKGSNPSLLSKKRYRNLRKKKSHFQLIAKSPESSAVRNLVNSPAEGVLSSLGDLSYEEKPFSELYAASEPPTEKLLEENQAATDDTEENSLKTALTGPEEPASENIPIKNPAVESNEPTADLITTAQQTSELQLSLTLVSDSDNHFKEFAYPLLMSPGERFESQLNQQLRPLIPNNNVRRLIAHVIRTLKMDCSDPRVQLSCAKLISRTGLLMKLLSEQQEFKLSRADWDTDQWKTENYINESTETQGEQKGLEPSQRTKEVPGYGYNNKVILAISVTVVVTVLIIIFCLIEEGFFWLRWPLWLRDMYRPLHDTRKKNMAQDLQDKESSGEEEIFKKEVPGEVKKDAMPPALKLSVTEAEESEAADDAEGTE</sequence>
<evidence type="ECO:0000313" key="5">
    <source>
        <dbReference type="Proteomes" id="UP001488838"/>
    </source>
</evidence>
<comment type="caution">
    <text evidence="4">The sequence shown here is derived from an EMBL/GenBank/DDBJ whole genome shotgun (WGS) entry which is preliminary data.</text>
</comment>
<keyword evidence="2" id="KW-1133">Transmembrane helix</keyword>
<keyword evidence="2" id="KW-0472">Membrane</keyword>
<protein>
    <recommendedName>
        <fullName evidence="3">LRRC37A/B like protein 1 C-terminal domain-containing protein</fullName>
    </recommendedName>
</protein>
<evidence type="ECO:0000259" key="3">
    <source>
        <dbReference type="Pfam" id="PF14914"/>
    </source>
</evidence>
<feature type="region of interest" description="Disordered" evidence="1">
    <location>
        <begin position="388"/>
        <end position="423"/>
    </location>
</feature>
<dbReference type="Proteomes" id="UP001488838">
    <property type="component" value="Unassembled WGS sequence"/>
</dbReference>
<evidence type="ECO:0000256" key="1">
    <source>
        <dbReference type="SAM" id="MobiDB-lite"/>
    </source>
</evidence>
<gene>
    <name evidence="4" type="ORF">U0070_019716</name>
</gene>
<keyword evidence="5" id="KW-1185">Reference proteome</keyword>
<feature type="compositionally biased region" description="Acidic residues" evidence="1">
    <location>
        <begin position="667"/>
        <end position="681"/>
    </location>
</feature>
<dbReference type="PANTHER" id="PTHR23045">
    <property type="entry name" value="LEUCINE-RICH REPEAT-CONTAINING PROTEIN 37A"/>
    <property type="match status" value="1"/>
</dbReference>
<feature type="region of interest" description="Disordered" evidence="1">
    <location>
        <begin position="186"/>
        <end position="230"/>
    </location>
</feature>
<feature type="domain" description="LRRC37A/B like protein 1 C-terminal" evidence="3">
    <location>
        <begin position="465"/>
        <end position="601"/>
    </location>
</feature>
<name>A0AAW0I279_MYOGA</name>
<dbReference type="PANTHER" id="PTHR23045:SF9">
    <property type="entry name" value="LEUCINE RICH REPEAT CONTAINING 37A-RELATED"/>
    <property type="match status" value="1"/>
</dbReference>
<reference evidence="4 5" key="1">
    <citation type="journal article" date="2023" name="bioRxiv">
        <title>Conserved and derived expression patterns and positive selection on dental genes reveal complex evolutionary context of ever-growing rodent molars.</title>
        <authorList>
            <person name="Calamari Z.T."/>
            <person name="Song A."/>
            <person name="Cohen E."/>
            <person name="Akter M."/>
            <person name="Roy R.D."/>
            <person name="Hallikas O."/>
            <person name="Christensen M.M."/>
            <person name="Li P."/>
            <person name="Marangoni P."/>
            <person name="Jernvall J."/>
            <person name="Klein O.D."/>
        </authorList>
    </citation>
    <scope>NUCLEOTIDE SEQUENCE [LARGE SCALE GENOMIC DNA]</scope>
    <source>
        <strain evidence="4">V071</strain>
    </source>
</reference>
<feature type="compositionally biased region" description="Polar residues" evidence="1">
    <location>
        <begin position="209"/>
        <end position="218"/>
    </location>
</feature>
<dbReference type="EMBL" id="JBBHLL010000239">
    <property type="protein sequence ID" value="KAK7808459.1"/>
    <property type="molecule type" value="Genomic_DNA"/>
</dbReference>
<keyword evidence="2" id="KW-0812">Transmembrane</keyword>
<dbReference type="AlphaFoldDB" id="A0AAW0I279"/>
<proteinExistence type="predicted"/>
<feature type="compositionally biased region" description="Basic and acidic residues" evidence="1">
    <location>
        <begin position="198"/>
        <end position="207"/>
    </location>
</feature>
<feature type="region of interest" description="Disordered" evidence="1">
    <location>
        <begin position="247"/>
        <end position="281"/>
    </location>
</feature>
<evidence type="ECO:0000313" key="4">
    <source>
        <dbReference type="EMBL" id="KAK7808459.1"/>
    </source>
</evidence>
<feature type="transmembrane region" description="Helical" evidence="2">
    <location>
        <begin position="580"/>
        <end position="600"/>
    </location>
</feature>
<dbReference type="Pfam" id="PF14914">
    <property type="entry name" value="LRRC37AB_C"/>
    <property type="match status" value="1"/>
</dbReference>
<feature type="compositionally biased region" description="Basic and acidic residues" evidence="1">
    <location>
        <begin position="632"/>
        <end position="656"/>
    </location>
</feature>
<feature type="region of interest" description="Disordered" evidence="1">
    <location>
        <begin position="550"/>
        <end position="569"/>
    </location>
</feature>
<feature type="region of interest" description="Disordered" evidence="1">
    <location>
        <begin position="628"/>
        <end position="681"/>
    </location>
</feature>
<organism evidence="4 5">
    <name type="scientific">Myodes glareolus</name>
    <name type="common">Bank vole</name>
    <name type="synonym">Clethrionomys glareolus</name>
    <dbReference type="NCBI Taxonomy" id="447135"/>
    <lineage>
        <taxon>Eukaryota</taxon>
        <taxon>Metazoa</taxon>
        <taxon>Chordata</taxon>
        <taxon>Craniata</taxon>
        <taxon>Vertebrata</taxon>
        <taxon>Euteleostomi</taxon>
        <taxon>Mammalia</taxon>
        <taxon>Eutheria</taxon>
        <taxon>Euarchontoglires</taxon>
        <taxon>Glires</taxon>
        <taxon>Rodentia</taxon>
        <taxon>Myomorpha</taxon>
        <taxon>Muroidea</taxon>
        <taxon>Cricetidae</taxon>
        <taxon>Arvicolinae</taxon>
        <taxon>Myodes</taxon>
    </lineage>
</organism>
<accession>A0AAW0I279</accession>